<accession>A0ABT1VS24</accession>
<dbReference type="RefSeq" id="WP_256699238.1">
    <property type="nucleotide sequence ID" value="NZ_JANIES010000003.1"/>
</dbReference>
<keyword evidence="2" id="KW-1185">Reference proteome</keyword>
<organism evidence="1 2">
    <name type="scientific">Pantoea trifolii</name>
    <dbReference type="NCBI Taxonomy" id="2968030"/>
    <lineage>
        <taxon>Bacteria</taxon>
        <taxon>Pseudomonadati</taxon>
        <taxon>Pseudomonadota</taxon>
        <taxon>Gammaproteobacteria</taxon>
        <taxon>Enterobacterales</taxon>
        <taxon>Erwiniaceae</taxon>
        <taxon>Pantoea</taxon>
    </lineage>
</organism>
<proteinExistence type="predicted"/>
<dbReference type="EMBL" id="JANIET010000003">
    <property type="protein sequence ID" value="MCQ8230354.1"/>
    <property type="molecule type" value="Genomic_DNA"/>
</dbReference>
<evidence type="ECO:0000313" key="1">
    <source>
        <dbReference type="EMBL" id="MCQ8230354.1"/>
    </source>
</evidence>
<dbReference type="Proteomes" id="UP001300015">
    <property type="component" value="Unassembled WGS sequence"/>
</dbReference>
<gene>
    <name evidence="1" type="ORF">NQH49_23090</name>
</gene>
<comment type="caution">
    <text evidence="1">The sequence shown here is derived from an EMBL/GenBank/DDBJ whole genome shotgun (WGS) entry which is preliminary data.</text>
</comment>
<name>A0ABT1VS24_9GAMM</name>
<reference evidence="1 2" key="1">
    <citation type="submission" date="2022-07" db="EMBL/GenBank/DDBJ databases">
        <title>Pantoea trifolii sp. nov. isolated from root nodules of Trifolium rubens.</title>
        <authorList>
            <person name="Kalita M."/>
            <person name="Wdowiak-Wrobel S."/>
            <person name="Marek-Kozaczuk M."/>
            <person name="Palusinska-Szysz M."/>
            <person name="Sokolowski W."/>
            <person name="Coutinho T."/>
            <person name="Hlahane L."/>
        </authorList>
    </citation>
    <scope>NUCLEOTIDE SEQUENCE [LARGE SCALE GENOMIC DNA]</scope>
    <source>
        <strain evidence="1 2">MMK2</strain>
    </source>
</reference>
<evidence type="ECO:0008006" key="3">
    <source>
        <dbReference type="Google" id="ProtNLM"/>
    </source>
</evidence>
<sequence length="155" mass="17151">MSRDIGIYIQKESYPPTDVLRNAIIQEGFPCVLDDEFDPLTYGGFLLCPVDGSPAGFEYHVRPIDEDELEEVEASFTPDTVILLSTGSNEREWISAVATASCLAKLAGGIMVNYYTGEQITAEHATDWARTQIALQKLLNRRIIDPIRPCLKSAA</sequence>
<evidence type="ECO:0000313" key="2">
    <source>
        <dbReference type="Proteomes" id="UP001300015"/>
    </source>
</evidence>
<protein>
    <recommendedName>
        <fullName evidence="3">DUF4265 domain-containing protein</fullName>
    </recommendedName>
</protein>